<reference evidence="1 2" key="1">
    <citation type="journal article" date="2013" name="BMC Genomics">
        <title>Genome sequencing and comparative genomics of honey bee microsporidia, Nosema apis reveal novel insights into host-parasite interactions.</title>
        <authorList>
            <person name="Chen Yp."/>
            <person name="Pettis J.S."/>
            <person name="Zhao Y."/>
            <person name="Liu X."/>
            <person name="Tallon L.J."/>
            <person name="Sadzewicz L.D."/>
            <person name="Li R."/>
            <person name="Zheng H."/>
            <person name="Huang S."/>
            <person name="Zhang X."/>
            <person name="Hamilton M.C."/>
            <person name="Pernal S.F."/>
            <person name="Melathopoulos A.P."/>
            <person name="Yan X."/>
            <person name="Evans J.D."/>
        </authorList>
    </citation>
    <scope>NUCLEOTIDE SEQUENCE [LARGE SCALE GENOMIC DNA]</scope>
    <source>
        <strain evidence="1 2">BRL 01</strain>
    </source>
</reference>
<organism evidence="1 2">
    <name type="scientific">Vairimorpha apis BRL 01</name>
    <dbReference type="NCBI Taxonomy" id="1037528"/>
    <lineage>
        <taxon>Eukaryota</taxon>
        <taxon>Fungi</taxon>
        <taxon>Fungi incertae sedis</taxon>
        <taxon>Microsporidia</taxon>
        <taxon>Nosematidae</taxon>
        <taxon>Vairimorpha</taxon>
    </lineage>
</organism>
<dbReference type="Pfam" id="PF03999">
    <property type="entry name" value="MAP65_ASE1"/>
    <property type="match status" value="1"/>
</dbReference>
<accession>T0KYR2</accession>
<sequence>MKESFYVKITDLINKRSNLIQMMNEFEIIASDPKRLFKSSFQLNKEEKFRKNAVPNLIRIENEIISKINEYKLQFGDFIYKGEKYEDILKRENSNRIMNKTVFINKFDSPYKKR</sequence>
<dbReference type="OrthoDB" id="642895at2759"/>
<dbReference type="AlphaFoldDB" id="T0KYR2"/>
<proteinExistence type="predicted"/>
<dbReference type="HOGENOM" id="CLU_2326257_0_0_1"/>
<dbReference type="VEuPathDB" id="MicrosporidiaDB:NAPIS_ORF02031"/>
<dbReference type="EMBL" id="KE647289">
    <property type="protein sequence ID" value="EQB60427.1"/>
    <property type="molecule type" value="Genomic_DNA"/>
</dbReference>
<gene>
    <name evidence="1" type="ORF">NAPIS_ORF02031</name>
</gene>
<evidence type="ECO:0000313" key="1">
    <source>
        <dbReference type="EMBL" id="EQB60427.1"/>
    </source>
</evidence>
<evidence type="ECO:0000313" key="2">
    <source>
        <dbReference type="Proteomes" id="UP000053780"/>
    </source>
</evidence>
<dbReference type="Gene3D" id="1.20.58.1520">
    <property type="match status" value="1"/>
</dbReference>
<protein>
    <submittedName>
        <fullName evidence="1">Uncharacterized protein</fullName>
    </submittedName>
</protein>
<keyword evidence="2" id="KW-1185">Reference proteome</keyword>
<name>T0KYR2_9MICR</name>
<dbReference type="Proteomes" id="UP000053780">
    <property type="component" value="Unassembled WGS sequence"/>
</dbReference>